<proteinExistence type="predicted"/>
<sequence>MVKDEERMLQGNVDALRGMELLVKQKRDLLASGYQKDQMFLMPGMLVLKLEDGEVRWMVFEGEFKMEIWKA</sequence>
<dbReference type="GO" id="GO:0016787">
    <property type="term" value="F:hydrolase activity"/>
    <property type="evidence" value="ECO:0007669"/>
    <property type="project" value="UniProtKB-KW"/>
</dbReference>
<dbReference type="Proteomes" id="UP000790580">
    <property type="component" value="Unassembled WGS sequence"/>
</dbReference>
<name>A0ABS6JWZ2_9BACI</name>
<protein>
    <submittedName>
        <fullName evidence="1">Glycoside hydrolase family 52 protein</fullName>
    </submittedName>
</protein>
<gene>
    <name evidence="1" type="ORF">KS407_16960</name>
</gene>
<dbReference type="EMBL" id="JAHQCR010000070">
    <property type="protein sequence ID" value="MBU9723113.1"/>
    <property type="molecule type" value="Genomic_DNA"/>
</dbReference>
<dbReference type="RefSeq" id="WP_088076871.1">
    <property type="nucleotide sequence ID" value="NZ_JAHQCR010000070.1"/>
</dbReference>
<comment type="caution">
    <text evidence="1">The sequence shown here is derived from an EMBL/GenBank/DDBJ whole genome shotgun (WGS) entry which is preliminary data.</text>
</comment>
<reference evidence="1 2" key="1">
    <citation type="submission" date="2021-06" db="EMBL/GenBank/DDBJ databases">
        <title>Bacillus sp. RD4P76, an endophyte from a halophyte.</title>
        <authorList>
            <person name="Sun J.-Q."/>
        </authorList>
    </citation>
    <scope>NUCLEOTIDE SEQUENCE [LARGE SCALE GENOMIC DNA]</scope>
    <source>
        <strain evidence="1 2">JCM 17098</strain>
    </source>
</reference>
<evidence type="ECO:0000313" key="2">
    <source>
        <dbReference type="Proteomes" id="UP000790580"/>
    </source>
</evidence>
<accession>A0ABS6JWZ2</accession>
<evidence type="ECO:0000313" key="1">
    <source>
        <dbReference type="EMBL" id="MBU9723113.1"/>
    </source>
</evidence>
<keyword evidence="2" id="KW-1185">Reference proteome</keyword>
<keyword evidence="1" id="KW-0378">Hydrolase</keyword>
<organism evidence="1 2">
    <name type="scientific">Evansella alkalicola</name>
    <dbReference type="NCBI Taxonomy" id="745819"/>
    <lineage>
        <taxon>Bacteria</taxon>
        <taxon>Bacillati</taxon>
        <taxon>Bacillota</taxon>
        <taxon>Bacilli</taxon>
        <taxon>Bacillales</taxon>
        <taxon>Bacillaceae</taxon>
        <taxon>Evansella</taxon>
    </lineage>
</organism>